<sequence length="125" mass="14039">MITHVGTVDVFVRDQDVAVDFYVGKLGFELRRDDSMGPMRWIEVAPPGAKTTIVLATADFPVGSEEKIGIFTDIQLITDDIKSDHELLTSRGVHFTTEPEDQSWAWHSAFVDPDGNEFFLIQPKD</sequence>
<name>A0ABW1NLB2_9ACTN</name>
<dbReference type="PANTHER" id="PTHR36437">
    <property type="entry name" value="GLYOXALASE/BLEOMYCIN RESISTANCE PROTEIN/DIOXYGENASE"/>
    <property type="match status" value="1"/>
</dbReference>
<dbReference type="EMBL" id="JBHSRF010000034">
    <property type="protein sequence ID" value="MFC6083841.1"/>
    <property type="molecule type" value="Genomic_DNA"/>
</dbReference>
<organism evidence="2 3">
    <name type="scientific">Sphaerisporangium aureirubrum</name>
    <dbReference type="NCBI Taxonomy" id="1544736"/>
    <lineage>
        <taxon>Bacteria</taxon>
        <taxon>Bacillati</taxon>
        <taxon>Actinomycetota</taxon>
        <taxon>Actinomycetes</taxon>
        <taxon>Streptosporangiales</taxon>
        <taxon>Streptosporangiaceae</taxon>
        <taxon>Sphaerisporangium</taxon>
    </lineage>
</organism>
<comment type="caution">
    <text evidence="2">The sequence shown here is derived from an EMBL/GenBank/DDBJ whole genome shotgun (WGS) entry which is preliminary data.</text>
</comment>
<keyword evidence="3" id="KW-1185">Reference proteome</keyword>
<dbReference type="Pfam" id="PF00903">
    <property type="entry name" value="Glyoxalase"/>
    <property type="match status" value="1"/>
</dbReference>
<dbReference type="Gene3D" id="3.10.180.10">
    <property type="entry name" value="2,3-Dihydroxybiphenyl 1,2-Dioxygenase, domain 1"/>
    <property type="match status" value="1"/>
</dbReference>
<feature type="domain" description="VOC" evidence="1">
    <location>
        <begin position="1"/>
        <end position="123"/>
    </location>
</feature>
<dbReference type="InterPro" id="IPR004360">
    <property type="entry name" value="Glyas_Fos-R_dOase_dom"/>
</dbReference>
<dbReference type="RefSeq" id="WP_380756260.1">
    <property type="nucleotide sequence ID" value="NZ_JBHSRF010000034.1"/>
</dbReference>
<gene>
    <name evidence="2" type="ORF">ACFP1K_21925</name>
</gene>
<protein>
    <submittedName>
        <fullName evidence="2">VOC family protein</fullName>
    </submittedName>
</protein>
<dbReference type="InterPro" id="IPR029068">
    <property type="entry name" value="Glyas_Bleomycin-R_OHBP_Dase"/>
</dbReference>
<evidence type="ECO:0000259" key="1">
    <source>
        <dbReference type="PROSITE" id="PS51819"/>
    </source>
</evidence>
<dbReference type="InterPro" id="IPR037523">
    <property type="entry name" value="VOC_core"/>
</dbReference>
<evidence type="ECO:0000313" key="2">
    <source>
        <dbReference type="EMBL" id="MFC6083841.1"/>
    </source>
</evidence>
<accession>A0ABW1NLB2</accession>
<dbReference type="SUPFAM" id="SSF54593">
    <property type="entry name" value="Glyoxalase/Bleomycin resistance protein/Dihydroxybiphenyl dioxygenase"/>
    <property type="match status" value="1"/>
</dbReference>
<dbReference type="PROSITE" id="PS51819">
    <property type="entry name" value="VOC"/>
    <property type="match status" value="1"/>
</dbReference>
<dbReference type="Proteomes" id="UP001596137">
    <property type="component" value="Unassembled WGS sequence"/>
</dbReference>
<evidence type="ECO:0000313" key="3">
    <source>
        <dbReference type="Proteomes" id="UP001596137"/>
    </source>
</evidence>
<proteinExistence type="predicted"/>
<dbReference type="PANTHER" id="PTHR36437:SF2">
    <property type="entry name" value="GLYOXALASE_BLEOMYCIN RESISTANCE PROTEIN_DIOXYGENASE"/>
    <property type="match status" value="1"/>
</dbReference>
<reference evidence="3" key="1">
    <citation type="journal article" date="2019" name="Int. J. Syst. Evol. Microbiol.">
        <title>The Global Catalogue of Microorganisms (GCM) 10K type strain sequencing project: providing services to taxonomists for standard genome sequencing and annotation.</title>
        <authorList>
            <consortium name="The Broad Institute Genomics Platform"/>
            <consortium name="The Broad Institute Genome Sequencing Center for Infectious Disease"/>
            <person name="Wu L."/>
            <person name="Ma J."/>
        </authorList>
    </citation>
    <scope>NUCLEOTIDE SEQUENCE [LARGE SCALE GENOMIC DNA]</scope>
    <source>
        <strain evidence="3">JCM 30346</strain>
    </source>
</reference>